<reference evidence="1 2" key="1">
    <citation type="journal article" date="2016" name="Nat. Commun.">
        <title>Thousands of microbial genomes shed light on interconnected biogeochemical processes in an aquifer system.</title>
        <authorList>
            <person name="Anantharaman K."/>
            <person name="Brown C.T."/>
            <person name="Hug L.A."/>
            <person name="Sharon I."/>
            <person name="Castelle C.J."/>
            <person name="Probst A.J."/>
            <person name="Thomas B.C."/>
            <person name="Singh A."/>
            <person name="Wilkins M.J."/>
            <person name="Karaoz U."/>
            <person name="Brodie E.L."/>
            <person name="Williams K.H."/>
            <person name="Hubbard S.S."/>
            <person name="Banfield J.F."/>
        </authorList>
    </citation>
    <scope>NUCLEOTIDE SEQUENCE [LARGE SCALE GENOMIC DNA]</scope>
</reference>
<dbReference type="Gene3D" id="3.30.2020.10">
    <property type="entry name" value="NE0471-like N-terminal domain"/>
    <property type="match status" value="1"/>
</dbReference>
<dbReference type="Pfam" id="PF10387">
    <property type="entry name" value="DUF2442"/>
    <property type="match status" value="1"/>
</dbReference>
<dbReference type="EMBL" id="MELI01000093">
    <property type="protein sequence ID" value="OFW32539.1"/>
    <property type="molecule type" value="Genomic_DNA"/>
</dbReference>
<name>A0A1F2UHN4_9ACTN</name>
<evidence type="ECO:0000313" key="1">
    <source>
        <dbReference type="EMBL" id="OFW32539.1"/>
    </source>
</evidence>
<proteinExistence type="predicted"/>
<accession>A0A1F2UHN4</accession>
<comment type="caution">
    <text evidence="1">The sequence shown here is derived from an EMBL/GenBank/DDBJ whole genome shotgun (WGS) entry which is preliminary data.</text>
</comment>
<dbReference type="AlphaFoldDB" id="A0A1F2UHN4"/>
<dbReference type="InterPro" id="IPR036782">
    <property type="entry name" value="NE0471-like_N"/>
</dbReference>
<dbReference type="SUPFAM" id="SSF143880">
    <property type="entry name" value="NE0471 N-terminal domain-like"/>
    <property type="match status" value="1"/>
</dbReference>
<dbReference type="Proteomes" id="UP000178086">
    <property type="component" value="Unassembled WGS sequence"/>
</dbReference>
<organism evidence="1 2">
    <name type="scientific">Candidatus Aquicultor primus</name>
    <dbReference type="NCBI Taxonomy" id="1797195"/>
    <lineage>
        <taxon>Bacteria</taxon>
        <taxon>Bacillati</taxon>
        <taxon>Actinomycetota</taxon>
        <taxon>Candidatus Aquicultoria</taxon>
        <taxon>Candidatus Aquicultorales</taxon>
        <taxon>Candidatus Aquicultoraceae</taxon>
        <taxon>Candidatus Aquicultor</taxon>
    </lineage>
</organism>
<protein>
    <recommendedName>
        <fullName evidence="3">DUF2442 domain-containing protein</fullName>
    </recommendedName>
</protein>
<evidence type="ECO:0008006" key="3">
    <source>
        <dbReference type="Google" id="ProtNLM"/>
    </source>
</evidence>
<gene>
    <name evidence="1" type="ORF">A2074_00185</name>
</gene>
<evidence type="ECO:0000313" key="2">
    <source>
        <dbReference type="Proteomes" id="UP000178086"/>
    </source>
</evidence>
<sequence length="83" mass="9611">MRPKLINVKPLNGYRLLLEYANNEKRILDTEYWLSKPTYESLKDKTLFDTVRIAGISIVWANGLDLAPDDIYEYSEPAEEMSA</sequence>
<dbReference type="InterPro" id="IPR018841">
    <property type="entry name" value="DUF2442"/>
</dbReference>